<organism evidence="6 7">
    <name type="scientific">Heracleum sosnowskyi</name>
    <dbReference type="NCBI Taxonomy" id="360622"/>
    <lineage>
        <taxon>Eukaryota</taxon>
        <taxon>Viridiplantae</taxon>
        <taxon>Streptophyta</taxon>
        <taxon>Embryophyta</taxon>
        <taxon>Tracheophyta</taxon>
        <taxon>Spermatophyta</taxon>
        <taxon>Magnoliopsida</taxon>
        <taxon>eudicotyledons</taxon>
        <taxon>Gunneridae</taxon>
        <taxon>Pentapetalae</taxon>
        <taxon>asterids</taxon>
        <taxon>campanulids</taxon>
        <taxon>Apiales</taxon>
        <taxon>Apiaceae</taxon>
        <taxon>Apioideae</taxon>
        <taxon>apioid superclade</taxon>
        <taxon>Tordylieae</taxon>
        <taxon>Tordyliinae</taxon>
        <taxon>Heracleum</taxon>
    </lineage>
</organism>
<comment type="caution">
    <text evidence="6">The sequence shown here is derived from an EMBL/GenBank/DDBJ whole genome shotgun (WGS) entry which is preliminary data.</text>
</comment>
<gene>
    <name evidence="6" type="ORF">POM88_036590</name>
</gene>
<proteinExistence type="predicted"/>
<dbReference type="GO" id="GO:0008270">
    <property type="term" value="F:zinc ion binding"/>
    <property type="evidence" value="ECO:0007669"/>
    <property type="project" value="UniProtKB-KW"/>
</dbReference>
<feature type="domain" description="BED-type" evidence="5">
    <location>
        <begin position="87"/>
        <end position="145"/>
    </location>
</feature>
<dbReference type="SMART" id="SM00614">
    <property type="entry name" value="ZnF_BED"/>
    <property type="match status" value="1"/>
</dbReference>
<evidence type="ECO:0000313" key="6">
    <source>
        <dbReference type="EMBL" id="KAK1370498.1"/>
    </source>
</evidence>
<dbReference type="InterPro" id="IPR053031">
    <property type="entry name" value="Cuticle_assoc_protein"/>
</dbReference>
<evidence type="ECO:0000256" key="2">
    <source>
        <dbReference type="ARBA" id="ARBA00022771"/>
    </source>
</evidence>
<keyword evidence="2 4" id="KW-0863">Zinc-finger</keyword>
<evidence type="ECO:0000313" key="7">
    <source>
        <dbReference type="Proteomes" id="UP001237642"/>
    </source>
</evidence>
<evidence type="ECO:0000256" key="3">
    <source>
        <dbReference type="ARBA" id="ARBA00022833"/>
    </source>
</evidence>
<reference evidence="6" key="2">
    <citation type="submission" date="2023-05" db="EMBL/GenBank/DDBJ databases">
        <authorList>
            <person name="Schelkunov M.I."/>
        </authorList>
    </citation>
    <scope>NUCLEOTIDE SEQUENCE</scope>
    <source>
        <strain evidence="6">Hsosn_3</strain>
        <tissue evidence="6">Leaf</tissue>
    </source>
</reference>
<dbReference type="Proteomes" id="UP001237642">
    <property type="component" value="Unassembled WGS sequence"/>
</dbReference>
<keyword evidence="1" id="KW-0479">Metal-binding</keyword>
<dbReference type="InterPro" id="IPR003656">
    <property type="entry name" value="Znf_BED"/>
</dbReference>
<sequence length="322" mass="36982">MKARKSTVQIEVIPKNVEFEENVESFGDETPSDDTHLTTLVNNKIYVIEKKSDIGSNSKEKVSGVTSEQGDKQADEVPVPYTTKTRKKKSQSWKYLEEFFRDGVKWARCTPCKTELKCGPTSSTSSLNIHVDKCKVAHGLGHKKLAQLQFQPGDSSLEVKIATFKYDHAEMRKTISHYIMVNELPFIHVESFMFNELMRKATPHWQKISRTTVKSDCTSTCEIEKKSFKKNSSEADRHLTYLKNVLNELYQEYYLENRVKSTEFFSSDNYINVDESETPQGIKEYENFVRESGAILEPMKSELDDYLAESIVISAPNSFEIF</sequence>
<dbReference type="PROSITE" id="PS50808">
    <property type="entry name" value="ZF_BED"/>
    <property type="match status" value="1"/>
</dbReference>
<dbReference type="AlphaFoldDB" id="A0AAD8HQC0"/>
<keyword evidence="3" id="KW-0862">Zinc</keyword>
<evidence type="ECO:0000256" key="1">
    <source>
        <dbReference type="ARBA" id="ARBA00022723"/>
    </source>
</evidence>
<dbReference type="PANTHER" id="PTHR34396:SF25">
    <property type="entry name" value="BOUNDARY ELEMENT ASSOCIATED FACTOR"/>
    <property type="match status" value="1"/>
</dbReference>
<evidence type="ECO:0000259" key="5">
    <source>
        <dbReference type="PROSITE" id="PS50808"/>
    </source>
</evidence>
<dbReference type="EMBL" id="JAUIZM010000008">
    <property type="protein sequence ID" value="KAK1370498.1"/>
    <property type="molecule type" value="Genomic_DNA"/>
</dbReference>
<keyword evidence="7" id="KW-1185">Reference proteome</keyword>
<dbReference type="GO" id="GO:1990837">
    <property type="term" value="F:sequence-specific double-stranded DNA binding"/>
    <property type="evidence" value="ECO:0007669"/>
    <property type="project" value="TreeGrafter"/>
</dbReference>
<protein>
    <recommendedName>
        <fullName evidence="5">BED-type domain-containing protein</fullName>
    </recommendedName>
</protein>
<dbReference type="GO" id="GO:0005634">
    <property type="term" value="C:nucleus"/>
    <property type="evidence" value="ECO:0007669"/>
    <property type="project" value="TreeGrafter"/>
</dbReference>
<reference evidence="6" key="1">
    <citation type="submission" date="2023-02" db="EMBL/GenBank/DDBJ databases">
        <title>Genome of toxic invasive species Heracleum sosnowskyi carries increased number of genes despite the absence of recent whole-genome duplications.</title>
        <authorList>
            <person name="Schelkunov M."/>
            <person name="Shtratnikova V."/>
            <person name="Makarenko M."/>
            <person name="Klepikova A."/>
            <person name="Omelchenko D."/>
            <person name="Novikova G."/>
            <person name="Obukhova E."/>
            <person name="Bogdanov V."/>
            <person name="Penin A."/>
            <person name="Logacheva M."/>
        </authorList>
    </citation>
    <scope>NUCLEOTIDE SEQUENCE</scope>
    <source>
        <strain evidence="6">Hsosn_3</strain>
        <tissue evidence="6">Leaf</tissue>
    </source>
</reference>
<dbReference type="PANTHER" id="PTHR34396">
    <property type="entry name" value="OS03G0264950 PROTEIN-RELATED"/>
    <property type="match status" value="1"/>
</dbReference>
<evidence type="ECO:0000256" key="4">
    <source>
        <dbReference type="PROSITE-ProRule" id="PRU00027"/>
    </source>
</evidence>
<accession>A0AAD8HQC0</accession>
<name>A0AAD8HQC0_9APIA</name>
<dbReference type="GO" id="GO:0006357">
    <property type="term" value="P:regulation of transcription by RNA polymerase II"/>
    <property type="evidence" value="ECO:0007669"/>
    <property type="project" value="TreeGrafter"/>
</dbReference>